<dbReference type="AlphaFoldDB" id="A0A9W9FA39"/>
<dbReference type="InterPro" id="IPR016181">
    <property type="entry name" value="Acyl_CoA_acyltransferase"/>
</dbReference>
<dbReference type="PANTHER" id="PTHR43305:SF1">
    <property type="entry name" value="FAMILY N-ACETYLTRANSFERASE, PUTATIVE (AFU_ORTHOLOGUE AFUA_2G01380)-RELATED"/>
    <property type="match status" value="1"/>
</dbReference>
<keyword evidence="3" id="KW-1185">Reference proteome</keyword>
<dbReference type="CDD" id="cd04301">
    <property type="entry name" value="NAT_SF"/>
    <property type="match status" value="1"/>
</dbReference>
<protein>
    <recommendedName>
        <fullName evidence="1">N-acetyltransferase domain-containing protein</fullName>
    </recommendedName>
</protein>
<dbReference type="OrthoDB" id="41532at2759"/>
<dbReference type="SUPFAM" id="SSF55729">
    <property type="entry name" value="Acyl-CoA N-acyltransferases (Nat)"/>
    <property type="match status" value="1"/>
</dbReference>
<dbReference type="PROSITE" id="PS51186">
    <property type="entry name" value="GNAT"/>
    <property type="match status" value="1"/>
</dbReference>
<evidence type="ECO:0000313" key="2">
    <source>
        <dbReference type="EMBL" id="KAJ5096447.1"/>
    </source>
</evidence>
<dbReference type="GeneID" id="81395553"/>
<reference evidence="2" key="1">
    <citation type="submission" date="2022-11" db="EMBL/GenBank/DDBJ databases">
        <authorList>
            <person name="Petersen C."/>
        </authorList>
    </citation>
    <scope>NUCLEOTIDE SEQUENCE</scope>
    <source>
        <strain evidence="2">IBT 34128</strain>
    </source>
</reference>
<dbReference type="EMBL" id="JAPMSZ010000007">
    <property type="protein sequence ID" value="KAJ5096447.1"/>
    <property type="molecule type" value="Genomic_DNA"/>
</dbReference>
<organism evidence="2 3">
    <name type="scientific">Penicillium alfredii</name>
    <dbReference type="NCBI Taxonomy" id="1506179"/>
    <lineage>
        <taxon>Eukaryota</taxon>
        <taxon>Fungi</taxon>
        <taxon>Dikarya</taxon>
        <taxon>Ascomycota</taxon>
        <taxon>Pezizomycotina</taxon>
        <taxon>Eurotiomycetes</taxon>
        <taxon>Eurotiomycetidae</taxon>
        <taxon>Eurotiales</taxon>
        <taxon>Aspergillaceae</taxon>
        <taxon>Penicillium</taxon>
    </lineage>
</organism>
<dbReference type="GO" id="GO:0016747">
    <property type="term" value="F:acyltransferase activity, transferring groups other than amino-acyl groups"/>
    <property type="evidence" value="ECO:0007669"/>
    <property type="project" value="InterPro"/>
</dbReference>
<dbReference type="InterPro" id="IPR052777">
    <property type="entry name" value="Acetyltransferase_Enz"/>
</dbReference>
<dbReference type="Proteomes" id="UP001141434">
    <property type="component" value="Unassembled WGS sequence"/>
</dbReference>
<name>A0A9W9FA39_9EURO</name>
<feature type="domain" description="N-acetyltransferase" evidence="1">
    <location>
        <begin position="3"/>
        <end position="179"/>
    </location>
</feature>
<sequence length="181" mass="20052">MTIQIEPARFPEDKDVVVSLFSGYAASLGIDLTFQQFQAELDSLPGKYAEPKGGALLIAREHRNLSVAPGTASQQPIPSVAPAPLLSVGCVALRRSADNWCEMKRLYVVREARGMRLGEILVEAILVHAKSMGYRGIRLDTLPEMAAAQRLYRKYGFVEINPYYDTPIKGTIFMGFEFSPQ</sequence>
<dbReference type="RefSeq" id="XP_056511998.1">
    <property type="nucleotide sequence ID" value="XM_056656385.1"/>
</dbReference>
<proteinExistence type="predicted"/>
<accession>A0A9W9FA39</accession>
<dbReference type="InterPro" id="IPR000182">
    <property type="entry name" value="GNAT_dom"/>
</dbReference>
<evidence type="ECO:0000313" key="3">
    <source>
        <dbReference type="Proteomes" id="UP001141434"/>
    </source>
</evidence>
<reference evidence="2" key="2">
    <citation type="journal article" date="2023" name="IMA Fungus">
        <title>Comparative genomic study of the Penicillium genus elucidates a diverse pangenome and 15 lateral gene transfer events.</title>
        <authorList>
            <person name="Petersen C."/>
            <person name="Sorensen T."/>
            <person name="Nielsen M.R."/>
            <person name="Sondergaard T.E."/>
            <person name="Sorensen J.L."/>
            <person name="Fitzpatrick D.A."/>
            <person name="Frisvad J.C."/>
            <person name="Nielsen K.L."/>
        </authorList>
    </citation>
    <scope>NUCLEOTIDE SEQUENCE</scope>
    <source>
        <strain evidence="2">IBT 34128</strain>
    </source>
</reference>
<evidence type="ECO:0000259" key="1">
    <source>
        <dbReference type="PROSITE" id="PS51186"/>
    </source>
</evidence>
<comment type="caution">
    <text evidence="2">The sequence shown here is derived from an EMBL/GenBank/DDBJ whole genome shotgun (WGS) entry which is preliminary data.</text>
</comment>
<dbReference type="Pfam" id="PF13508">
    <property type="entry name" value="Acetyltransf_7"/>
    <property type="match status" value="1"/>
</dbReference>
<dbReference type="Gene3D" id="3.40.630.30">
    <property type="match status" value="1"/>
</dbReference>
<dbReference type="PANTHER" id="PTHR43305">
    <property type="entry name" value="FAMILY N-ACETYLTRANSFERASE, PUTATIVE (AFU_ORTHOLOGUE AFUA_2G01380)-RELATED"/>
    <property type="match status" value="1"/>
</dbReference>
<gene>
    <name evidence="2" type="ORF">NUU61_005803</name>
</gene>